<keyword evidence="4" id="KW-1185">Reference proteome</keyword>
<comment type="caution">
    <text evidence="3">The sequence shown here is derived from an EMBL/GenBank/DDBJ whole genome shotgun (WGS) entry which is preliminary data.</text>
</comment>
<feature type="transmembrane region" description="Helical" evidence="2">
    <location>
        <begin position="219"/>
        <end position="241"/>
    </location>
</feature>
<feature type="transmembrane region" description="Helical" evidence="2">
    <location>
        <begin position="125"/>
        <end position="147"/>
    </location>
</feature>
<evidence type="ECO:0000313" key="3">
    <source>
        <dbReference type="EMBL" id="PNE35774.1"/>
    </source>
</evidence>
<proteinExistence type="predicted"/>
<keyword evidence="2" id="KW-1133">Transmembrane helix</keyword>
<organism evidence="3 4">
    <name type="scientific">Streptomyces noursei</name>
    <name type="common">Streptomyces albulus</name>
    <dbReference type="NCBI Taxonomy" id="1971"/>
    <lineage>
        <taxon>Bacteria</taxon>
        <taxon>Bacillati</taxon>
        <taxon>Actinomycetota</taxon>
        <taxon>Actinomycetes</taxon>
        <taxon>Kitasatosporales</taxon>
        <taxon>Streptomycetaceae</taxon>
        <taxon>Streptomyces</taxon>
    </lineage>
</organism>
<feature type="region of interest" description="Disordered" evidence="1">
    <location>
        <begin position="1"/>
        <end position="62"/>
    </location>
</feature>
<protein>
    <submittedName>
        <fullName evidence="3">Uncharacterized protein</fullName>
    </submittedName>
</protein>
<keyword evidence="2" id="KW-0472">Membrane</keyword>
<evidence type="ECO:0000256" key="2">
    <source>
        <dbReference type="SAM" id="Phobius"/>
    </source>
</evidence>
<evidence type="ECO:0000313" key="4">
    <source>
        <dbReference type="Proteomes" id="UP000236047"/>
    </source>
</evidence>
<dbReference type="Proteomes" id="UP000236047">
    <property type="component" value="Unassembled WGS sequence"/>
</dbReference>
<accession>A0A2N8P443</accession>
<gene>
    <name evidence="3" type="ORF">AOB60_43070</name>
</gene>
<dbReference type="EMBL" id="LJSN01000007">
    <property type="protein sequence ID" value="PNE35774.1"/>
    <property type="molecule type" value="Genomic_DNA"/>
</dbReference>
<feature type="compositionally biased region" description="Acidic residues" evidence="1">
    <location>
        <begin position="52"/>
        <end position="61"/>
    </location>
</feature>
<dbReference type="RefSeq" id="WP_102927043.1">
    <property type="nucleotide sequence ID" value="NZ_LJSN01000007.1"/>
</dbReference>
<reference evidence="4" key="1">
    <citation type="submission" date="2015-09" db="EMBL/GenBank/DDBJ databases">
        <authorList>
            <person name="Graham D.E."/>
            <person name="Mahan K.M."/>
            <person name="Klingeman D.M."/>
            <person name="Fida T."/>
            <person name="Giannone R.J."/>
            <person name="Hettich R.L."/>
            <person name="Parry R.J."/>
            <person name="Spain J.C."/>
        </authorList>
    </citation>
    <scope>NUCLEOTIDE SEQUENCE [LARGE SCALE GENOMIC DNA]</scope>
    <source>
        <strain evidence="4">JCM 4701</strain>
    </source>
</reference>
<evidence type="ECO:0000256" key="1">
    <source>
        <dbReference type="SAM" id="MobiDB-lite"/>
    </source>
</evidence>
<name>A0A2N8P443_STRNR</name>
<dbReference type="AlphaFoldDB" id="A0A2N8P443"/>
<sequence>MTDDNDAGTAGTDPPEPPAVVAELSDDADGDTALSGAAEVAPGPAAPTPDEGPPEAADEDDRPWWSRPAEAAKDAWAEHAPEAQAALHDIGAQMGQAAEIGAQIGDAIADRLDPNIAAQKRGLDIAWLHLGLNVPAVVLSVAAWVWGVGPAAGLVDAVRTQGLLAPLGWVLLVAGVLAVISFVPIGSALASSLAHLVMALVGVVKSALVRGWRMRYVGYVLRLVVVTLAWVVVLGFGRFAWRLTLTWLTGV</sequence>
<keyword evidence="2" id="KW-0812">Transmembrane</keyword>
<feature type="transmembrane region" description="Helical" evidence="2">
    <location>
        <begin position="167"/>
        <end position="198"/>
    </location>
</feature>